<dbReference type="Pfam" id="PF02311">
    <property type="entry name" value="AraC_binding"/>
    <property type="match status" value="1"/>
</dbReference>
<dbReference type="PANTHER" id="PTHR46796">
    <property type="entry name" value="HTH-TYPE TRANSCRIPTIONAL ACTIVATOR RHAS-RELATED"/>
    <property type="match status" value="1"/>
</dbReference>
<dbReference type="Pfam" id="PF12833">
    <property type="entry name" value="HTH_18"/>
    <property type="match status" value="1"/>
</dbReference>
<dbReference type="InterPro" id="IPR003313">
    <property type="entry name" value="AraC-bd"/>
</dbReference>
<dbReference type="InterPro" id="IPR050204">
    <property type="entry name" value="AraC_XylS_family_regulators"/>
</dbReference>
<keyword evidence="2" id="KW-0238">DNA-binding</keyword>
<name>A0A431VB09_9PROT</name>
<dbReference type="SUPFAM" id="SSF46689">
    <property type="entry name" value="Homeodomain-like"/>
    <property type="match status" value="2"/>
</dbReference>
<evidence type="ECO:0000313" key="5">
    <source>
        <dbReference type="EMBL" id="RTR15091.1"/>
    </source>
</evidence>
<dbReference type="SMART" id="SM00342">
    <property type="entry name" value="HTH_ARAC"/>
    <property type="match status" value="1"/>
</dbReference>
<dbReference type="AlphaFoldDB" id="A0A431VB09"/>
<keyword evidence="6" id="KW-1185">Reference proteome</keyword>
<evidence type="ECO:0000256" key="3">
    <source>
        <dbReference type="ARBA" id="ARBA00023163"/>
    </source>
</evidence>
<protein>
    <submittedName>
        <fullName evidence="5">AraC family transcriptional regulator</fullName>
    </submittedName>
</protein>
<dbReference type="Gene3D" id="2.60.120.10">
    <property type="entry name" value="Jelly Rolls"/>
    <property type="match status" value="1"/>
</dbReference>
<comment type="caution">
    <text evidence="5">The sequence shown here is derived from an EMBL/GenBank/DDBJ whole genome shotgun (WGS) entry which is preliminary data.</text>
</comment>
<evidence type="ECO:0000259" key="4">
    <source>
        <dbReference type="PROSITE" id="PS01124"/>
    </source>
</evidence>
<evidence type="ECO:0000313" key="6">
    <source>
        <dbReference type="Proteomes" id="UP000277007"/>
    </source>
</evidence>
<feature type="domain" description="HTH araC/xylS-type" evidence="4">
    <location>
        <begin position="176"/>
        <end position="273"/>
    </location>
</feature>
<dbReference type="InterPro" id="IPR009057">
    <property type="entry name" value="Homeodomain-like_sf"/>
</dbReference>
<keyword evidence="3" id="KW-0804">Transcription</keyword>
<dbReference type="OrthoDB" id="9809338at2"/>
<sequence length="279" mass="31060">MTPKRPDTALHNRLTAWRPNGAWKGVELCHAFYRDHHFPLHAHPDVHIALIESGRYRFRCDGRPQQARAGDLVILPPDTLHDGGAMDAAGYAYRQILIPLALWTGAAGQMGIPGRSPVRRNPEIARSLRAVFTAWDHRDPFQFDATLARLIGQIVTTGGTEANDGALTRVTPRLLARVLDMMRQDLAEPWTLASLAAAVGTSRFVLSRRFRQHYGLGLHDWLMDARLRQARHWLAVGMPAAEVAVACGFTDQSHLARRFKKGFGITPGQFTTFCTSVQS</sequence>
<keyword evidence="1" id="KW-0805">Transcription regulation</keyword>
<proteinExistence type="predicted"/>
<accession>A0A431VB09</accession>
<dbReference type="GO" id="GO:0043565">
    <property type="term" value="F:sequence-specific DNA binding"/>
    <property type="evidence" value="ECO:0007669"/>
    <property type="project" value="InterPro"/>
</dbReference>
<gene>
    <name evidence="5" type="ORF">EJ903_23260</name>
</gene>
<dbReference type="GO" id="GO:0003700">
    <property type="term" value="F:DNA-binding transcription factor activity"/>
    <property type="evidence" value="ECO:0007669"/>
    <property type="project" value="InterPro"/>
</dbReference>
<evidence type="ECO:0000256" key="2">
    <source>
        <dbReference type="ARBA" id="ARBA00023125"/>
    </source>
</evidence>
<dbReference type="InterPro" id="IPR018060">
    <property type="entry name" value="HTH_AraC"/>
</dbReference>
<dbReference type="InterPro" id="IPR037923">
    <property type="entry name" value="HTH-like"/>
</dbReference>
<evidence type="ECO:0000256" key="1">
    <source>
        <dbReference type="ARBA" id="ARBA00023015"/>
    </source>
</evidence>
<dbReference type="PANTHER" id="PTHR46796:SF2">
    <property type="entry name" value="TRANSCRIPTIONAL REGULATORY PROTEIN"/>
    <property type="match status" value="1"/>
</dbReference>
<dbReference type="PROSITE" id="PS01124">
    <property type="entry name" value="HTH_ARAC_FAMILY_2"/>
    <property type="match status" value="1"/>
</dbReference>
<dbReference type="InterPro" id="IPR014710">
    <property type="entry name" value="RmlC-like_jellyroll"/>
</dbReference>
<dbReference type="RefSeq" id="WP_126619967.1">
    <property type="nucleotide sequence ID" value="NZ_JBHUCY010000063.1"/>
</dbReference>
<reference evidence="5 6" key="1">
    <citation type="submission" date="2018-12" db="EMBL/GenBank/DDBJ databases">
        <authorList>
            <person name="Yang Y."/>
        </authorList>
    </citation>
    <scope>NUCLEOTIDE SEQUENCE [LARGE SCALE GENOMIC DNA]</scope>
    <source>
        <strain evidence="5 6">L-25-5w-1</strain>
    </source>
</reference>
<dbReference type="EMBL" id="RXMA01000035">
    <property type="protein sequence ID" value="RTR15091.1"/>
    <property type="molecule type" value="Genomic_DNA"/>
</dbReference>
<organism evidence="5 6">
    <name type="scientific">Azospirillum griseum</name>
    <dbReference type="NCBI Taxonomy" id="2496639"/>
    <lineage>
        <taxon>Bacteria</taxon>
        <taxon>Pseudomonadati</taxon>
        <taxon>Pseudomonadota</taxon>
        <taxon>Alphaproteobacteria</taxon>
        <taxon>Rhodospirillales</taxon>
        <taxon>Azospirillaceae</taxon>
        <taxon>Azospirillum</taxon>
    </lineage>
</organism>
<dbReference type="SUPFAM" id="SSF51215">
    <property type="entry name" value="Regulatory protein AraC"/>
    <property type="match status" value="1"/>
</dbReference>
<dbReference type="Proteomes" id="UP000277007">
    <property type="component" value="Unassembled WGS sequence"/>
</dbReference>
<dbReference type="Gene3D" id="1.10.10.60">
    <property type="entry name" value="Homeodomain-like"/>
    <property type="match status" value="1"/>
</dbReference>